<feature type="domain" description="Cyclic nucleotide-binding" evidence="1">
    <location>
        <begin position="40"/>
        <end position="118"/>
    </location>
</feature>
<evidence type="ECO:0000259" key="2">
    <source>
        <dbReference type="PROSITE" id="PS50125"/>
    </source>
</evidence>
<protein>
    <submittedName>
        <fullName evidence="3">Cyclic nucleotide-binding domain-containing protein</fullName>
    </submittedName>
</protein>
<dbReference type="OrthoDB" id="9785312at2"/>
<evidence type="ECO:0000313" key="3">
    <source>
        <dbReference type="EMBL" id="MPR24085.1"/>
    </source>
</evidence>
<keyword evidence="4" id="KW-1185">Reference proteome</keyword>
<dbReference type="InterPro" id="IPR029787">
    <property type="entry name" value="Nucleotide_cyclase"/>
</dbReference>
<name>A0A5N7MB62_9HYPH</name>
<dbReference type="AlphaFoldDB" id="A0A5N7MB62"/>
<evidence type="ECO:0000259" key="1">
    <source>
        <dbReference type="PROSITE" id="PS50042"/>
    </source>
</evidence>
<dbReference type="EMBL" id="VOSK01000003">
    <property type="protein sequence ID" value="MPR24085.1"/>
    <property type="molecule type" value="Genomic_DNA"/>
</dbReference>
<sequence length="373" mass="40507">MTKHDPGCGGIDIFLKRFCADPARLKAALLAEPRLEGCADDQHLCRTGDPADCFWIVEKGEFCIRSTHAIAKRGPGEIIGEAAFFRTSGPNAARRGADVIARGRSSAWKIDRTVLDSLPLEEKVLWLEAICQALVVKLDEATDQRSSLTGDLDQHDVMVRRFVCPEGVQAVRAAMRTGTSEIAPVRKRALIWFSDIAGFSTYSEKLTPTEVAELLRLVMNPQGQQIEAAGGQIDKHMGDGVMAFWLCPDDARLAQAIQAGIRAALAAAEHVQAVIASHGLPLGIRIGLHVGDVAVGDFGSSDRIAFTIVGEPVNTASRYEQYKPGEGELNGALRISADVYARLDETIRASFHPDPILIPAKHDRHYAAHLSIF</sequence>
<dbReference type="Pfam" id="PF00211">
    <property type="entry name" value="Guanylate_cyc"/>
    <property type="match status" value="1"/>
</dbReference>
<dbReference type="InterPro" id="IPR018490">
    <property type="entry name" value="cNMP-bd_dom_sf"/>
</dbReference>
<dbReference type="PROSITE" id="PS50125">
    <property type="entry name" value="GUANYLATE_CYCLASE_2"/>
    <property type="match status" value="1"/>
</dbReference>
<comment type="caution">
    <text evidence="3">The sequence shown here is derived from an EMBL/GenBank/DDBJ whole genome shotgun (WGS) entry which is preliminary data.</text>
</comment>
<dbReference type="Gene3D" id="2.60.120.10">
    <property type="entry name" value="Jelly Rolls"/>
    <property type="match status" value="1"/>
</dbReference>
<dbReference type="InterPro" id="IPR001054">
    <property type="entry name" value="A/G_cyclase"/>
</dbReference>
<organism evidence="3 4">
    <name type="scientific">Microvirga tunisiensis</name>
    <dbReference type="NCBI Taxonomy" id="2108360"/>
    <lineage>
        <taxon>Bacteria</taxon>
        <taxon>Pseudomonadati</taxon>
        <taxon>Pseudomonadota</taxon>
        <taxon>Alphaproteobacteria</taxon>
        <taxon>Hyphomicrobiales</taxon>
        <taxon>Methylobacteriaceae</taxon>
        <taxon>Microvirga</taxon>
    </lineage>
</organism>
<dbReference type="InterPro" id="IPR014710">
    <property type="entry name" value="RmlC-like_jellyroll"/>
</dbReference>
<dbReference type="GO" id="GO:0006171">
    <property type="term" value="P:cAMP biosynthetic process"/>
    <property type="evidence" value="ECO:0007669"/>
    <property type="project" value="TreeGrafter"/>
</dbReference>
<proteinExistence type="predicted"/>
<dbReference type="InterPro" id="IPR000595">
    <property type="entry name" value="cNMP-bd_dom"/>
</dbReference>
<dbReference type="GO" id="GO:0035556">
    <property type="term" value="P:intracellular signal transduction"/>
    <property type="evidence" value="ECO:0007669"/>
    <property type="project" value="InterPro"/>
</dbReference>
<accession>A0A5N7MB62</accession>
<dbReference type="PANTHER" id="PTHR43081">
    <property type="entry name" value="ADENYLATE CYCLASE, TERMINAL-DIFFERENTIATION SPECIFIC-RELATED"/>
    <property type="match status" value="1"/>
</dbReference>
<evidence type="ECO:0000313" key="4">
    <source>
        <dbReference type="Proteomes" id="UP000403266"/>
    </source>
</evidence>
<gene>
    <name evidence="3" type="ORF">FS320_02310</name>
</gene>
<dbReference type="SMART" id="SM00044">
    <property type="entry name" value="CYCc"/>
    <property type="match status" value="1"/>
</dbReference>
<dbReference type="SUPFAM" id="SSF51206">
    <property type="entry name" value="cAMP-binding domain-like"/>
    <property type="match status" value="1"/>
</dbReference>
<reference evidence="3 4" key="1">
    <citation type="journal article" date="2019" name="Syst. Appl. Microbiol.">
        <title>Microvirga tunisiensis sp. nov., a root nodule symbiotic bacterium isolated from Lupinus micranthus and L. luteus grown in Northern Tunisia.</title>
        <authorList>
            <person name="Msaddak A."/>
            <person name="Rejili M."/>
            <person name="Duran D."/>
            <person name="Mars M."/>
            <person name="Palacios J.M."/>
            <person name="Ruiz-Argueso T."/>
            <person name="Rey L."/>
            <person name="Imperial J."/>
        </authorList>
    </citation>
    <scope>NUCLEOTIDE SEQUENCE [LARGE SCALE GENOMIC DNA]</scope>
    <source>
        <strain evidence="3 4">Lmie10</strain>
    </source>
</reference>
<dbReference type="CDD" id="cd07302">
    <property type="entry name" value="CHD"/>
    <property type="match status" value="1"/>
</dbReference>
<dbReference type="GO" id="GO:0004016">
    <property type="term" value="F:adenylate cyclase activity"/>
    <property type="evidence" value="ECO:0007669"/>
    <property type="project" value="UniProtKB-ARBA"/>
</dbReference>
<dbReference type="RefSeq" id="WP_152708995.1">
    <property type="nucleotide sequence ID" value="NZ_VOSJ01000007.1"/>
</dbReference>
<dbReference type="Gene3D" id="3.30.70.1230">
    <property type="entry name" value="Nucleotide cyclase"/>
    <property type="match status" value="1"/>
</dbReference>
<dbReference type="Proteomes" id="UP000403266">
    <property type="component" value="Unassembled WGS sequence"/>
</dbReference>
<dbReference type="CDD" id="cd00038">
    <property type="entry name" value="CAP_ED"/>
    <property type="match status" value="1"/>
</dbReference>
<dbReference type="InterPro" id="IPR050697">
    <property type="entry name" value="Adenylyl/Guanylyl_Cyclase_3/4"/>
</dbReference>
<dbReference type="PANTHER" id="PTHR43081:SF19">
    <property type="entry name" value="PH-SENSITIVE ADENYLATE CYCLASE RV1264"/>
    <property type="match status" value="1"/>
</dbReference>
<feature type="domain" description="Guanylate cyclase" evidence="2">
    <location>
        <begin position="190"/>
        <end position="320"/>
    </location>
</feature>
<dbReference type="Pfam" id="PF00027">
    <property type="entry name" value="cNMP_binding"/>
    <property type="match status" value="1"/>
</dbReference>
<dbReference type="SUPFAM" id="SSF55073">
    <property type="entry name" value="Nucleotide cyclase"/>
    <property type="match status" value="1"/>
</dbReference>
<dbReference type="PROSITE" id="PS50042">
    <property type="entry name" value="CNMP_BINDING_3"/>
    <property type="match status" value="1"/>
</dbReference>